<feature type="transmembrane region" description="Helical" evidence="6">
    <location>
        <begin position="405"/>
        <end position="427"/>
    </location>
</feature>
<keyword evidence="4 6" id="KW-0472">Membrane</keyword>
<evidence type="ECO:0000313" key="8">
    <source>
        <dbReference type="Proteomes" id="UP000664521"/>
    </source>
</evidence>
<feature type="region of interest" description="Disordered" evidence="5">
    <location>
        <begin position="18"/>
        <end position="38"/>
    </location>
</feature>
<dbReference type="EMBL" id="CAJPDS010000072">
    <property type="protein sequence ID" value="CAF9934054.1"/>
    <property type="molecule type" value="Genomic_DNA"/>
</dbReference>
<name>A0A8H3FZZ7_9LECA</name>
<dbReference type="GO" id="GO:0016020">
    <property type="term" value="C:membrane"/>
    <property type="evidence" value="ECO:0007669"/>
    <property type="project" value="UniProtKB-SubCell"/>
</dbReference>
<dbReference type="InterPro" id="IPR036259">
    <property type="entry name" value="MFS_trans_sf"/>
</dbReference>
<dbReference type="GO" id="GO:0022857">
    <property type="term" value="F:transmembrane transporter activity"/>
    <property type="evidence" value="ECO:0007669"/>
    <property type="project" value="InterPro"/>
</dbReference>
<feature type="transmembrane region" description="Helical" evidence="6">
    <location>
        <begin position="236"/>
        <end position="256"/>
    </location>
</feature>
<feature type="transmembrane region" description="Helical" evidence="6">
    <location>
        <begin position="475"/>
        <end position="494"/>
    </location>
</feature>
<evidence type="ECO:0000256" key="6">
    <source>
        <dbReference type="SAM" id="Phobius"/>
    </source>
</evidence>
<feature type="transmembrane region" description="Helical" evidence="6">
    <location>
        <begin position="208"/>
        <end position="230"/>
    </location>
</feature>
<dbReference type="PANTHER" id="PTHR23507:SF1">
    <property type="entry name" value="FI18259P1-RELATED"/>
    <property type="match status" value="1"/>
</dbReference>
<proteinExistence type="predicted"/>
<evidence type="ECO:0000256" key="5">
    <source>
        <dbReference type="SAM" id="MobiDB-lite"/>
    </source>
</evidence>
<keyword evidence="2 6" id="KW-0812">Transmembrane</keyword>
<dbReference type="Proteomes" id="UP000664521">
    <property type="component" value="Unassembled WGS sequence"/>
</dbReference>
<comment type="subcellular location">
    <subcellularLocation>
        <location evidence="1">Membrane</location>
        <topology evidence="1">Multi-pass membrane protein</topology>
    </subcellularLocation>
</comment>
<keyword evidence="3 6" id="KW-1133">Transmembrane helix</keyword>
<dbReference type="Gene3D" id="1.20.1250.20">
    <property type="entry name" value="MFS general substrate transporter like domains"/>
    <property type="match status" value="1"/>
</dbReference>
<feature type="transmembrane region" description="Helical" evidence="6">
    <location>
        <begin position="172"/>
        <end position="196"/>
    </location>
</feature>
<dbReference type="InterPro" id="IPR011701">
    <property type="entry name" value="MFS"/>
</dbReference>
<dbReference type="OrthoDB" id="194139at2759"/>
<dbReference type="AlphaFoldDB" id="A0A8H3FZZ7"/>
<evidence type="ECO:0000313" key="7">
    <source>
        <dbReference type="EMBL" id="CAF9934054.1"/>
    </source>
</evidence>
<feature type="compositionally biased region" description="Basic and acidic residues" evidence="5">
    <location>
        <begin position="515"/>
        <end position="533"/>
    </location>
</feature>
<evidence type="ECO:0000256" key="2">
    <source>
        <dbReference type="ARBA" id="ARBA00022692"/>
    </source>
</evidence>
<sequence>MAKTLYIPDEEEYTTAHTPLLRSFPRDPEDALEEPTPRTQRSTYHVLGLVLTIVFAADLAGSISKAPLIRVYESIICNSYYKTADPGLIKNGQVEEWYCKVAPVQEELALLRGWHDFFDYLPGLFLAIPFGMLADKFGRKWLSVLNVTSMWARAIWIYVVCAFPHVLPLRLIWLQGALGVFGGGSLVASALLFVITTDVTPKPQRTNVFLYAHAALCATEFFGPPIGSILMDHSPWIPLALSIALLTINIPLSLALPETLPKPPRSPKHPSIVLTPSKPPFLPPSPLQTLKSHLSPLAFLLRDPRILFLLTTSIAYIVAQASNSLTMQYTSRRYAWTLSHTAYLTSIRAILMLTTLLLILPLASTHLLRLPSFPPLRKDLLLLRLSFSAVAAGLLLEGLAPGIPLFVFGCAIATMGMGATALIRSVLASWVRPAEVGRLFAVMSLVWTAAMLVASPGVAMLFAEGLKRGGVWMGLPFLGAGVLFVVASGAMWGVGLGGEGAGAGDEEEEEEEEERSWGDEGGGHEGLGEKENYLRPPPPPPTSSALGVKVEGGGGDGVKQLGVGRHVPAPLMLDGSREVRAMRRPSYLEMETPLYSPGLRIMETRGGL</sequence>
<reference evidence="7" key="1">
    <citation type="submission" date="2021-03" db="EMBL/GenBank/DDBJ databases">
        <authorList>
            <person name="Tagirdzhanova G."/>
        </authorList>
    </citation>
    <scope>NUCLEOTIDE SEQUENCE</scope>
</reference>
<evidence type="ECO:0008006" key="9">
    <source>
        <dbReference type="Google" id="ProtNLM"/>
    </source>
</evidence>
<evidence type="ECO:0000256" key="4">
    <source>
        <dbReference type="ARBA" id="ARBA00023136"/>
    </source>
</evidence>
<feature type="transmembrane region" description="Helical" evidence="6">
    <location>
        <begin position="117"/>
        <end position="134"/>
    </location>
</feature>
<feature type="transmembrane region" description="Helical" evidence="6">
    <location>
        <begin position="439"/>
        <end position="463"/>
    </location>
</feature>
<feature type="transmembrane region" description="Helical" evidence="6">
    <location>
        <begin position="141"/>
        <end position="166"/>
    </location>
</feature>
<feature type="region of interest" description="Disordered" evidence="5">
    <location>
        <begin position="497"/>
        <end position="553"/>
    </location>
</feature>
<feature type="transmembrane region" description="Helical" evidence="6">
    <location>
        <begin position="347"/>
        <end position="368"/>
    </location>
</feature>
<feature type="transmembrane region" description="Helical" evidence="6">
    <location>
        <begin position="44"/>
        <end position="63"/>
    </location>
</feature>
<dbReference type="Pfam" id="PF07690">
    <property type="entry name" value="MFS_1"/>
    <property type="match status" value="1"/>
</dbReference>
<feature type="compositionally biased region" description="Acidic residues" evidence="5">
    <location>
        <begin position="504"/>
        <end position="514"/>
    </location>
</feature>
<feature type="transmembrane region" description="Helical" evidence="6">
    <location>
        <begin position="306"/>
        <end position="327"/>
    </location>
</feature>
<dbReference type="SUPFAM" id="SSF103473">
    <property type="entry name" value="MFS general substrate transporter"/>
    <property type="match status" value="1"/>
</dbReference>
<protein>
    <recommendedName>
        <fullName evidence="9">Major facilitator superfamily (MFS) profile domain-containing protein</fullName>
    </recommendedName>
</protein>
<accession>A0A8H3FZZ7</accession>
<feature type="transmembrane region" description="Helical" evidence="6">
    <location>
        <begin position="380"/>
        <end position="399"/>
    </location>
</feature>
<dbReference type="PANTHER" id="PTHR23507">
    <property type="entry name" value="ZGC:174356"/>
    <property type="match status" value="1"/>
</dbReference>
<evidence type="ECO:0000256" key="3">
    <source>
        <dbReference type="ARBA" id="ARBA00022989"/>
    </source>
</evidence>
<comment type="caution">
    <text evidence="7">The sequence shown here is derived from an EMBL/GenBank/DDBJ whole genome shotgun (WGS) entry which is preliminary data.</text>
</comment>
<keyword evidence="8" id="KW-1185">Reference proteome</keyword>
<gene>
    <name evidence="7" type="ORF">HETSPECPRED_009089</name>
</gene>
<organism evidence="7 8">
    <name type="scientific">Heterodermia speciosa</name>
    <dbReference type="NCBI Taxonomy" id="116794"/>
    <lineage>
        <taxon>Eukaryota</taxon>
        <taxon>Fungi</taxon>
        <taxon>Dikarya</taxon>
        <taxon>Ascomycota</taxon>
        <taxon>Pezizomycotina</taxon>
        <taxon>Lecanoromycetes</taxon>
        <taxon>OSLEUM clade</taxon>
        <taxon>Lecanoromycetidae</taxon>
        <taxon>Caliciales</taxon>
        <taxon>Physciaceae</taxon>
        <taxon>Heterodermia</taxon>
    </lineage>
</organism>
<evidence type="ECO:0000256" key="1">
    <source>
        <dbReference type="ARBA" id="ARBA00004141"/>
    </source>
</evidence>